<dbReference type="Gene3D" id="2.130.10.10">
    <property type="entry name" value="YVTN repeat-like/Quinoprotein amine dehydrogenase"/>
    <property type="match status" value="1"/>
</dbReference>
<evidence type="ECO:0000259" key="1">
    <source>
        <dbReference type="Pfam" id="PF13360"/>
    </source>
</evidence>
<protein>
    <submittedName>
        <fullName evidence="2">Outer membrane protein assembly factor BamB</fullName>
    </submittedName>
</protein>
<proteinExistence type="predicted"/>
<feature type="domain" description="Pyrrolo-quinoline quinone repeat" evidence="1">
    <location>
        <begin position="381"/>
        <end position="440"/>
    </location>
</feature>
<dbReference type="InterPro" id="IPR011047">
    <property type="entry name" value="Quinoprotein_ADH-like_sf"/>
</dbReference>
<dbReference type="InterPro" id="IPR018391">
    <property type="entry name" value="PQQ_b-propeller_rpt"/>
</dbReference>
<dbReference type="EMBL" id="QAAA01000016">
    <property type="protein sequence ID" value="PTN01151.1"/>
    <property type="molecule type" value="Genomic_DNA"/>
</dbReference>
<organism evidence="2 3">
    <name type="scientific">Rhodovulum imhoffii</name>
    <dbReference type="NCBI Taxonomy" id="365340"/>
    <lineage>
        <taxon>Bacteria</taxon>
        <taxon>Pseudomonadati</taxon>
        <taxon>Pseudomonadota</taxon>
        <taxon>Alphaproteobacteria</taxon>
        <taxon>Rhodobacterales</taxon>
        <taxon>Paracoccaceae</taxon>
        <taxon>Rhodovulum</taxon>
    </lineage>
</organism>
<sequence length="441" mass="45800">MNFKKSALVFTALALLGACTEKELILPGERVGVREALAGVSGEADAPLAARSAPAVVLPAARNVTDWPQLNATAENLSPHAALGSSLTQIWAADIGAGNTRRNRITAAPVVVGGRVFAMDAQATVTAISISGARLWATDLTPALERGKEASGGGLAHGEGKLFVSTGFGALVALDPATGREIWRQRTGAAVTGAPTYRDGLVYVVSRDNTAWAIRAGDGRIQWQLPGAPSPSGVIGGAAPAISDRLAVFPFGSAELAATLRQSGVRVWAATISGQRRGTVYAKVMDITADPVIDGQVIYTGTQSGRVVALRANSGERIWTAEEGALGPVLPVGGAVYLISDQARLVRLDAQTGAIVWAKEMPYYTKERVRRRKAVYPHYGPVLAGGRLVVASGDGVIRSFSPQSGALLSTVDLPGGAASRPVVAGRILYVVTAKGQLLAFR</sequence>
<feature type="domain" description="Pyrrolo-quinoline quinone repeat" evidence="1">
    <location>
        <begin position="123"/>
        <end position="358"/>
    </location>
</feature>
<evidence type="ECO:0000313" key="2">
    <source>
        <dbReference type="EMBL" id="PTN01151.1"/>
    </source>
</evidence>
<accession>A0A2T5BPZ3</accession>
<evidence type="ECO:0000313" key="3">
    <source>
        <dbReference type="Proteomes" id="UP000243859"/>
    </source>
</evidence>
<dbReference type="OrthoDB" id="5290752at2"/>
<name>A0A2T5BPZ3_9RHOB</name>
<dbReference type="Proteomes" id="UP000243859">
    <property type="component" value="Unassembled WGS sequence"/>
</dbReference>
<dbReference type="SUPFAM" id="SSF50998">
    <property type="entry name" value="Quinoprotein alcohol dehydrogenase-like"/>
    <property type="match status" value="1"/>
</dbReference>
<dbReference type="Pfam" id="PF13360">
    <property type="entry name" value="PQQ_2"/>
    <property type="match status" value="2"/>
</dbReference>
<reference evidence="2 3" key="1">
    <citation type="submission" date="2018-04" db="EMBL/GenBank/DDBJ databases">
        <title>Genomic Encyclopedia of Archaeal and Bacterial Type Strains, Phase II (KMG-II): from individual species to whole genera.</title>
        <authorList>
            <person name="Goeker M."/>
        </authorList>
    </citation>
    <scope>NUCLEOTIDE SEQUENCE [LARGE SCALE GENOMIC DNA]</scope>
    <source>
        <strain evidence="2 3">DSM 18064</strain>
    </source>
</reference>
<dbReference type="PANTHER" id="PTHR34512:SF30">
    <property type="entry name" value="OUTER MEMBRANE PROTEIN ASSEMBLY FACTOR BAMB"/>
    <property type="match status" value="1"/>
</dbReference>
<dbReference type="PANTHER" id="PTHR34512">
    <property type="entry name" value="CELL SURFACE PROTEIN"/>
    <property type="match status" value="1"/>
</dbReference>
<keyword evidence="3" id="KW-1185">Reference proteome</keyword>
<dbReference type="PROSITE" id="PS51257">
    <property type="entry name" value="PROKAR_LIPOPROTEIN"/>
    <property type="match status" value="1"/>
</dbReference>
<dbReference type="AlphaFoldDB" id="A0A2T5BPZ3"/>
<dbReference type="InterPro" id="IPR002372">
    <property type="entry name" value="PQQ_rpt_dom"/>
</dbReference>
<gene>
    <name evidence="2" type="ORF">C8N32_11624</name>
</gene>
<comment type="caution">
    <text evidence="2">The sequence shown here is derived from an EMBL/GenBank/DDBJ whole genome shotgun (WGS) entry which is preliminary data.</text>
</comment>
<dbReference type="RefSeq" id="WP_107893160.1">
    <property type="nucleotide sequence ID" value="NZ_NHSI01000026.1"/>
</dbReference>
<dbReference type="InterPro" id="IPR015943">
    <property type="entry name" value="WD40/YVTN_repeat-like_dom_sf"/>
</dbReference>
<dbReference type="SMART" id="SM00564">
    <property type="entry name" value="PQQ"/>
    <property type="match status" value="6"/>
</dbReference>